<proteinExistence type="predicted"/>
<sequence>MIGEYLNGPKYWDSNKGVVVPGAPALKSRTVSIDEICGTYQHIYDEERGPHPEGEYFMTLSVDPAVQPGSEIQLKDIVAHLKVGSLTVTAKVLLPHVQQGCPNQWDFEEFKCVNEDDPNDPSVEYVDDCMITVLDVNDDDGVPFLSYMVDWGHTCICYIGKMVKKGQEKIEPLTDAESKRLGMHLKDEEAESVLKEMASYAKDAPGPSTDPASWARYERPMSGVPSLSSRNATLEEICGTYRRVWDEYNQPGVYDEDNDTDYMKLSVRANLRLGDPVFPKDIVGRLELGELTLTIKSLASWDGKATHVGNRWLVNDFDYDHPYEGPAEGCMITILDVLDDNDSPLIDFAIDFGETDHWNTEIVSFVGKKMKYADEKGVVLTQAERKRLEQHLHRDDDADGMDEGTDGADAAGAKKSKTSVPDATAAGTKRKAENEPEGSVRSPPCPPANTIPHHNLDRGQSGRPCPICSKLFDQHALDDHLTLHGDRFTVDKHLNRKRIKLSA</sequence>
<gene>
    <name evidence="1" type="ORF">BJ138DRAFT_543257</name>
</gene>
<dbReference type="EMBL" id="MU267944">
    <property type="protein sequence ID" value="KAH7907051.1"/>
    <property type="molecule type" value="Genomic_DNA"/>
</dbReference>
<organism evidence="1 2">
    <name type="scientific">Hygrophoropsis aurantiaca</name>
    <dbReference type="NCBI Taxonomy" id="72124"/>
    <lineage>
        <taxon>Eukaryota</taxon>
        <taxon>Fungi</taxon>
        <taxon>Dikarya</taxon>
        <taxon>Basidiomycota</taxon>
        <taxon>Agaricomycotina</taxon>
        <taxon>Agaricomycetes</taxon>
        <taxon>Agaricomycetidae</taxon>
        <taxon>Boletales</taxon>
        <taxon>Coniophorineae</taxon>
        <taxon>Hygrophoropsidaceae</taxon>
        <taxon>Hygrophoropsis</taxon>
    </lineage>
</organism>
<comment type="caution">
    <text evidence="1">The sequence shown here is derived from an EMBL/GenBank/DDBJ whole genome shotgun (WGS) entry which is preliminary data.</text>
</comment>
<dbReference type="Proteomes" id="UP000790377">
    <property type="component" value="Unassembled WGS sequence"/>
</dbReference>
<evidence type="ECO:0000313" key="1">
    <source>
        <dbReference type="EMBL" id="KAH7907051.1"/>
    </source>
</evidence>
<name>A0ACB8A1D8_9AGAM</name>
<protein>
    <submittedName>
        <fullName evidence="1">Uncharacterized protein</fullName>
    </submittedName>
</protein>
<keyword evidence="2" id="KW-1185">Reference proteome</keyword>
<accession>A0ACB8A1D8</accession>
<evidence type="ECO:0000313" key="2">
    <source>
        <dbReference type="Proteomes" id="UP000790377"/>
    </source>
</evidence>
<reference evidence="1" key="1">
    <citation type="journal article" date="2021" name="New Phytol.">
        <title>Evolutionary innovations through gain and loss of genes in the ectomycorrhizal Boletales.</title>
        <authorList>
            <person name="Wu G."/>
            <person name="Miyauchi S."/>
            <person name="Morin E."/>
            <person name="Kuo A."/>
            <person name="Drula E."/>
            <person name="Varga T."/>
            <person name="Kohler A."/>
            <person name="Feng B."/>
            <person name="Cao Y."/>
            <person name="Lipzen A."/>
            <person name="Daum C."/>
            <person name="Hundley H."/>
            <person name="Pangilinan J."/>
            <person name="Johnson J."/>
            <person name="Barry K."/>
            <person name="LaButti K."/>
            <person name="Ng V."/>
            <person name="Ahrendt S."/>
            <person name="Min B."/>
            <person name="Choi I.G."/>
            <person name="Park H."/>
            <person name="Plett J.M."/>
            <person name="Magnuson J."/>
            <person name="Spatafora J.W."/>
            <person name="Nagy L.G."/>
            <person name="Henrissat B."/>
            <person name="Grigoriev I.V."/>
            <person name="Yang Z.L."/>
            <person name="Xu J."/>
            <person name="Martin F.M."/>
        </authorList>
    </citation>
    <scope>NUCLEOTIDE SEQUENCE</scope>
    <source>
        <strain evidence="1">ATCC 28755</strain>
    </source>
</reference>